<reference evidence="4" key="1">
    <citation type="journal article" date="2021" name="bioRxiv">
        <title>Unraveling nitrogen, sulfur and carbon metabolic pathways and microbial community transcriptional responses to substrate deprivation and toxicity stresses in a bioreactor mimicking anoxic brackish coastal sediment conditions.</title>
        <authorList>
            <person name="Martins P.D."/>
            <person name="Echeveste M.J."/>
            <person name="Arshad A."/>
            <person name="Kurth J."/>
            <person name="Ouboter H."/>
            <person name="Jetten M.S.M."/>
            <person name="Welte C.U."/>
        </authorList>
    </citation>
    <scope>NUCLEOTIDE SEQUENCE</scope>
    <source>
        <strain evidence="4">MAG_39</strain>
    </source>
</reference>
<evidence type="ECO:0000256" key="2">
    <source>
        <dbReference type="ARBA" id="ARBA00010742"/>
    </source>
</evidence>
<sequence length="399" mass="43951">MRNFDELDEMIGEYEKGKMDRRTFLSKAVLMGLTLSSVNAFLLSSGTSAKEASAQTPPAGRPADITVGFFPSWVGGWSGAVIRNRELWKKHLPAGSKVDWDVHVVGAPVANNLMAGKLQIGYLGDTPGMIATTKRDIADLRIVEFNMFSNTGQICACLLVRNDAPPFKTLDEALQWLVGKKIGVSGKGSCGDRFVSGLLKRHNIKAEVQYLDPTIVKTALQSKKIDAAQSFQPHVAQIMNEGLGRLAFTGARWNWQEGNVILMRKDFIDAYPDAAKGWIKADIEALQFMLKYPYETVKIVAKELPGYSTRDLWMSLYGQYPKNVDSMETNAIAQVGFDEPVMRYISEAFQFLHSIGVIKIDKPLPGAVYPDLVNAAIREMGVKIPLGTFKGLPPAAFKG</sequence>
<dbReference type="Pfam" id="PF13379">
    <property type="entry name" value="NMT1_2"/>
    <property type="match status" value="1"/>
</dbReference>
<dbReference type="Gene3D" id="3.40.190.10">
    <property type="entry name" value="Periplasmic binding protein-like II"/>
    <property type="match status" value="2"/>
</dbReference>
<dbReference type="AlphaFoldDB" id="A0A953J835"/>
<evidence type="ECO:0000256" key="3">
    <source>
        <dbReference type="ARBA" id="ARBA00022729"/>
    </source>
</evidence>
<gene>
    <name evidence="4" type="ORF">K8I29_02080</name>
</gene>
<dbReference type="Proteomes" id="UP000705867">
    <property type="component" value="Unassembled WGS sequence"/>
</dbReference>
<name>A0A953J835_9BACT</name>
<dbReference type="SUPFAM" id="SSF53850">
    <property type="entry name" value="Periplasmic binding protein-like II"/>
    <property type="match status" value="1"/>
</dbReference>
<evidence type="ECO:0000313" key="5">
    <source>
        <dbReference type="Proteomes" id="UP000705867"/>
    </source>
</evidence>
<protein>
    <submittedName>
        <fullName evidence="4">ABC transporter substrate-binding protein</fullName>
    </submittedName>
</protein>
<dbReference type="GO" id="GO:0042597">
    <property type="term" value="C:periplasmic space"/>
    <property type="evidence" value="ECO:0007669"/>
    <property type="project" value="UniProtKB-SubCell"/>
</dbReference>
<keyword evidence="3" id="KW-0732">Signal</keyword>
<proteinExistence type="inferred from homology"/>
<evidence type="ECO:0000313" key="4">
    <source>
        <dbReference type="EMBL" id="MBZ0154987.1"/>
    </source>
</evidence>
<evidence type="ECO:0000256" key="1">
    <source>
        <dbReference type="ARBA" id="ARBA00004418"/>
    </source>
</evidence>
<comment type="subcellular location">
    <subcellularLocation>
        <location evidence="1">Periplasm</location>
    </subcellularLocation>
</comment>
<dbReference type="PANTHER" id="PTHR30024:SF47">
    <property type="entry name" value="TAURINE-BINDING PERIPLASMIC PROTEIN"/>
    <property type="match status" value="1"/>
</dbReference>
<dbReference type="PANTHER" id="PTHR30024">
    <property type="entry name" value="ALIPHATIC SULFONATES-BINDING PROTEIN-RELATED"/>
    <property type="match status" value="1"/>
</dbReference>
<organism evidence="4 5">
    <name type="scientific">Candidatus Nitrobium versatile</name>
    <dbReference type="NCBI Taxonomy" id="2884831"/>
    <lineage>
        <taxon>Bacteria</taxon>
        <taxon>Pseudomonadati</taxon>
        <taxon>Nitrospirota</taxon>
        <taxon>Nitrospiria</taxon>
        <taxon>Nitrospirales</taxon>
        <taxon>Nitrospiraceae</taxon>
        <taxon>Candidatus Nitrobium</taxon>
    </lineage>
</organism>
<comment type="similarity">
    <text evidence="2">Belongs to the bacterial solute-binding protein SsuA/TauA family.</text>
</comment>
<accession>A0A953J835</accession>
<dbReference type="EMBL" id="JAIOIV010000017">
    <property type="protein sequence ID" value="MBZ0154987.1"/>
    <property type="molecule type" value="Genomic_DNA"/>
</dbReference>
<comment type="caution">
    <text evidence="4">The sequence shown here is derived from an EMBL/GenBank/DDBJ whole genome shotgun (WGS) entry which is preliminary data.</text>
</comment>
<reference evidence="4" key="2">
    <citation type="submission" date="2021-08" db="EMBL/GenBank/DDBJ databases">
        <authorList>
            <person name="Dalcin Martins P."/>
        </authorList>
    </citation>
    <scope>NUCLEOTIDE SEQUENCE</scope>
    <source>
        <strain evidence="4">MAG_39</strain>
    </source>
</reference>